<proteinExistence type="predicted"/>
<dbReference type="InterPro" id="IPR041581">
    <property type="entry name" value="Glyoxalase_6"/>
</dbReference>
<evidence type="ECO:0000313" key="3">
    <source>
        <dbReference type="Proteomes" id="UP000655366"/>
    </source>
</evidence>
<name>A0A931CSV2_9MICC</name>
<dbReference type="EMBL" id="JADNYM010000043">
    <property type="protein sequence ID" value="MBG0741815.1"/>
    <property type="molecule type" value="Genomic_DNA"/>
</dbReference>
<sequence>MGAVNCDGTRASGYFWSAALGWSLVWNQDQETAIQSHQGGSKLTWSGPPLMPRSGRDRLRFIVAPTSGDSRTELQHLISLGASESRTDDDSGTILVDPDGNEFVLKRSEQL</sequence>
<dbReference type="AlphaFoldDB" id="A0A931CSV2"/>
<comment type="caution">
    <text evidence="2">The sequence shown here is derived from an EMBL/GenBank/DDBJ whole genome shotgun (WGS) entry which is preliminary data.</text>
</comment>
<accession>A0A931CSV2</accession>
<keyword evidence="3" id="KW-1185">Reference proteome</keyword>
<organism evidence="2 3">
    <name type="scientific">Arthrobacter terrae</name>
    <dbReference type="NCBI Taxonomy" id="2935737"/>
    <lineage>
        <taxon>Bacteria</taxon>
        <taxon>Bacillati</taxon>
        <taxon>Actinomycetota</taxon>
        <taxon>Actinomycetes</taxon>
        <taxon>Micrococcales</taxon>
        <taxon>Micrococcaceae</taxon>
        <taxon>Arthrobacter</taxon>
    </lineage>
</organism>
<evidence type="ECO:0000259" key="1">
    <source>
        <dbReference type="Pfam" id="PF18029"/>
    </source>
</evidence>
<dbReference type="SUPFAM" id="SSF54593">
    <property type="entry name" value="Glyoxalase/Bleomycin resistance protein/Dihydroxybiphenyl dioxygenase"/>
    <property type="match status" value="1"/>
</dbReference>
<gene>
    <name evidence="2" type="ORF">IV500_20900</name>
</gene>
<dbReference type="Gene3D" id="3.10.180.10">
    <property type="entry name" value="2,3-Dihydroxybiphenyl 1,2-Dioxygenase, domain 1"/>
    <property type="match status" value="1"/>
</dbReference>
<dbReference type="Pfam" id="PF18029">
    <property type="entry name" value="Glyoxalase_6"/>
    <property type="match status" value="1"/>
</dbReference>
<feature type="domain" description="Glyoxalase-like" evidence="1">
    <location>
        <begin position="4"/>
        <end position="104"/>
    </location>
</feature>
<protein>
    <recommendedName>
        <fullName evidence="1">Glyoxalase-like domain-containing protein</fullName>
    </recommendedName>
</protein>
<dbReference type="InterPro" id="IPR029068">
    <property type="entry name" value="Glyas_Bleomycin-R_OHBP_Dase"/>
</dbReference>
<reference evidence="2 3" key="1">
    <citation type="submission" date="2020-11" db="EMBL/GenBank/DDBJ databases">
        <title>Arthrobacter antarcticus sp. nov., isolated from Antarctic Soil.</title>
        <authorList>
            <person name="Li J."/>
        </authorList>
    </citation>
    <scope>NUCLEOTIDE SEQUENCE [LARGE SCALE GENOMIC DNA]</scope>
    <source>
        <strain evidence="2 3">Z1-20</strain>
    </source>
</reference>
<evidence type="ECO:0000313" key="2">
    <source>
        <dbReference type="EMBL" id="MBG0741815.1"/>
    </source>
</evidence>
<dbReference type="Proteomes" id="UP000655366">
    <property type="component" value="Unassembled WGS sequence"/>
</dbReference>